<comment type="caution">
    <text evidence="2">The sequence shown here is derived from an EMBL/GenBank/DDBJ whole genome shotgun (WGS) entry which is preliminary data.</text>
</comment>
<sequence>MAPTIISDNAPCQHKRSRSSSYKVRMKIFFAWISRNHRLWKDPEATLDSAKAFLYAAAVMILVRRLARISKDIGWTLGRLDRPQPFADRRRGNSDHRQHACADDQAGDRDEHRSAETGWRFSDEDLLPSISPPSDHIDDKSSACPNAHGGEDDIPRWFFRLGYAAGYAGSGRERRAARKMQTKPALYAYAHNKQSSRLQYALTQAHAVAICRRREAEFETSPMTGRIAFFAVATSLMAAGAAQAQSVPNVQGQIASNFFTSSHSVSRRDVPVTGSDTAPVRRSIKRSAR</sequence>
<organism evidence="2 3">
    <name type="scientific">Methylobacterium brachythecii</name>
    <dbReference type="NCBI Taxonomy" id="1176177"/>
    <lineage>
        <taxon>Bacteria</taxon>
        <taxon>Pseudomonadati</taxon>
        <taxon>Pseudomonadota</taxon>
        <taxon>Alphaproteobacteria</taxon>
        <taxon>Hyphomicrobiales</taxon>
        <taxon>Methylobacteriaceae</taxon>
        <taxon>Methylobacterium</taxon>
    </lineage>
</organism>
<reference evidence="2 3" key="1">
    <citation type="submission" date="2020-08" db="EMBL/GenBank/DDBJ databases">
        <title>Genomic Encyclopedia of Type Strains, Phase IV (KMG-IV): sequencing the most valuable type-strain genomes for metagenomic binning, comparative biology and taxonomic classification.</title>
        <authorList>
            <person name="Goeker M."/>
        </authorList>
    </citation>
    <scope>NUCLEOTIDE SEQUENCE [LARGE SCALE GENOMIC DNA]</scope>
    <source>
        <strain evidence="2 3">DSM 24105</strain>
    </source>
</reference>
<dbReference type="EMBL" id="JACIDN010000014">
    <property type="protein sequence ID" value="MBB3905586.1"/>
    <property type="molecule type" value="Genomic_DNA"/>
</dbReference>
<evidence type="ECO:0000313" key="2">
    <source>
        <dbReference type="EMBL" id="MBB3905586.1"/>
    </source>
</evidence>
<accession>A0A7W6F9X9</accession>
<gene>
    <name evidence="2" type="ORF">GGR33_005126</name>
</gene>
<name>A0A7W6F9X9_9HYPH</name>
<dbReference type="AlphaFoldDB" id="A0A7W6F9X9"/>
<evidence type="ECO:0000313" key="3">
    <source>
        <dbReference type="Proteomes" id="UP000517759"/>
    </source>
</evidence>
<feature type="region of interest" description="Disordered" evidence="1">
    <location>
        <begin position="84"/>
        <end position="146"/>
    </location>
</feature>
<protein>
    <submittedName>
        <fullName evidence="2">Uncharacterized protein</fullName>
    </submittedName>
</protein>
<proteinExistence type="predicted"/>
<evidence type="ECO:0000256" key="1">
    <source>
        <dbReference type="SAM" id="MobiDB-lite"/>
    </source>
</evidence>
<feature type="compositionally biased region" description="Basic and acidic residues" evidence="1">
    <location>
        <begin position="84"/>
        <end position="115"/>
    </location>
</feature>
<dbReference type="Proteomes" id="UP000517759">
    <property type="component" value="Unassembled WGS sequence"/>
</dbReference>
<feature type="region of interest" description="Disordered" evidence="1">
    <location>
        <begin position="262"/>
        <end position="289"/>
    </location>
</feature>